<feature type="domain" description="PDZ" evidence="5">
    <location>
        <begin position="1"/>
        <end position="44"/>
    </location>
</feature>
<dbReference type="Pfam" id="PF03572">
    <property type="entry name" value="Peptidase_S41"/>
    <property type="match status" value="1"/>
</dbReference>
<dbReference type="FunFam" id="2.30.42.10:FF:000063">
    <property type="entry name" value="Peptidase, S41 family"/>
    <property type="match status" value="1"/>
</dbReference>
<evidence type="ECO:0000256" key="3">
    <source>
        <dbReference type="ARBA" id="ARBA00022801"/>
    </source>
</evidence>
<gene>
    <name evidence="6" type="ORF">S03H2_19740</name>
</gene>
<evidence type="ECO:0000259" key="5">
    <source>
        <dbReference type="PROSITE" id="PS50106"/>
    </source>
</evidence>
<dbReference type="PANTHER" id="PTHR32060">
    <property type="entry name" value="TAIL-SPECIFIC PROTEASE"/>
    <property type="match status" value="1"/>
</dbReference>
<comment type="similarity">
    <text evidence="1">Belongs to the peptidase S41A family.</text>
</comment>
<dbReference type="GO" id="GO:0008236">
    <property type="term" value="F:serine-type peptidase activity"/>
    <property type="evidence" value="ECO:0007669"/>
    <property type="project" value="UniProtKB-KW"/>
</dbReference>
<dbReference type="SUPFAM" id="SSF50156">
    <property type="entry name" value="PDZ domain-like"/>
    <property type="match status" value="1"/>
</dbReference>
<dbReference type="GO" id="GO:0006508">
    <property type="term" value="P:proteolysis"/>
    <property type="evidence" value="ECO:0007669"/>
    <property type="project" value="UniProtKB-KW"/>
</dbReference>
<evidence type="ECO:0000313" key="6">
    <source>
        <dbReference type="EMBL" id="GAH32209.1"/>
    </source>
</evidence>
<dbReference type="InterPro" id="IPR005151">
    <property type="entry name" value="Tail-specific_protease"/>
</dbReference>
<dbReference type="SUPFAM" id="SSF52096">
    <property type="entry name" value="ClpP/crotonase"/>
    <property type="match status" value="1"/>
</dbReference>
<evidence type="ECO:0000256" key="4">
    <source>
        <dbReference type="ARBA" id="ARBA00022825"/>
    </source>
</evidence>
<dbReference type="CDD" id="cd07560">
    <property type="entry name" value="Peptidase_S41_CPP"/>
    <property type="match status" value="1"/>
</dbReference>
<keyword evidence="4" id="KW-0720">Serine protease</keyword>
<feature type="non-terminal residue" evidence="6">
    <location>
        <position position="193"/>
    </location>
</feature>
<dbReference type="SMART" id="SM00228">
    <property type="entry name" value="PDZ"/>
    <property type="match status" value="1"/>
</dbReference>
<keyword evidence="3" id="KW-0378">Hydrolase</keyword>
<sequence length="193" mass="21549">MVVISPIEGGPAYRLGIQAGDVISHINGESTKPITSYEAMLKLRGIKGTKVNITIVREGMEKPFELTIVREEIPLYSVPYSFMLQDEIGYIFIRNFSATTTKEFEEKMESLVKQGMKGLILDMRTNGGGTFIQSIEISDEFLPRGTLIVSMKGKNKEYDKEFRALYDNQYEKIPLVILINRGSASAPEIVSGA</sequence>
<dbReference type="Gene3D" id="2.30.42.10">
    <property type="match status" value="1"/>
</dbReference>
<dbReference type="PANTHER" id="PTHR32060:SF30">
    <property type="entry name" value="CARBOXY-TERMINAL PROCESSING PROTEASE CTPA"/>
    <property type="match status" value="1"/>
</dbReference>
<accession>X1FS68</accession>
<dbReference type="SMART" id="SM00245">
    <property type="entry name" value="TSPc"/>
    <property type="match status" value="1"/>
</dbReference>
<dbReference type="PROSITE" id="PS50106">
    <property type="entry name" value="PDZ"/>
    <property type="match status" value="1"/>
</dbReference>
<dbReference type="InterPro" id="IPR036034">
    <property type="entry name" value="PDZ_sf"/>
</dbReference>
<reference evidence="6" key="1">
    <citation type="journal article" date="2014" name="Front. Microbiol.">
        <title>High frequency of phylogenetically diverse reductive dehalogenase-homologous genes in deep subseafloor sedimentary metagenomes.</title>
        <authorList>
            <person name="Kawai M."/>
            <person name="Futagami T."/>
            <person name="Toyoda A."/>
            <person name="Takaki Y."/>
            <person name="Nishi S."/>
            <person name="Hori S."/>
            <person name="Arai W."/>
            <person name="Tsubouchi T."/>
            <person name="Morono Y."/>
            <person name="Uchiyama I."/>
            <person name="Ito T."/>
            <person name="Fujiyama A."/>
            <person name="Inagaki F."/>
            <person name="Takami H."/>
        </authorList>
    </citation>
    <scope>NUCLEOTIDE SEQUENCE</scope>
    <source>
        <strain evidence="6">Expedition CK06-06</strain>
    </source>
</reference>
<comment type="caution">
    <text evidence="6">The sequence shown here is derived from an EMBL/GenBank/DDBJ whole genome shotgun (WGS) entry which is preliminary data.</text>
</comment>
<name>X1FS68_9ZZZZ</name>
<protein>
    <recommendedName>
        <fullName evidence="5">PDZ domain-containing protein</fullName>
    </recommendedName>
</protein>
<dbReference type="GO" id="GO:0007165">
    <property type="term" value="P:signal transduction"/>
    <property type="evidence" value="ECO:0007669"/>
    <property type="project" value="TreeGrafter"/>
</dbReference>
<dbReference type="InterPro" id="IPR029045">
    <property type="entry name" value="ClpP/crotonase-like_dom_sf"/>
</dbReference>
<dbReference type="CDD" id="cd06782">
    <property type="entry name" value="cpPDZ_CPP-like"/>
    <property type="match status" value="1"/>
</dbReference>
<evidence type="ECO:0000256" key="1">
    <source>
        <dbReference type="ARBA" id="ARBA00009179"/>
    </source>
</evidence>
<evidence type="ECO:0000256" key="2">
    <source>
        <dbReference type="ARBA" id="ARBA00022670"/>
    </source>
</evidence>
<dbReference type="Gene3D" id="3.90.226.10">
    <property type="entry name" value="2-enoyl-CoA Hydratase, Chain A, domain 1"/>
    <property type="match status" value="1"/>
</dbReference>
<organism evidence="6">
    <name type="scientific">marine sediment metagenome</name>
    <dbReference type="NCBI Taxonomy" id="412755"/>
    <lineage>
        <taxon>unclassified sequences</taxon>
        <taxon>metagenomes</taxon>
        <taxon>ecological metagenomes</taxon>
    </lineage>
</organism>
<dbReference type="Pfam" id="PF17820">
    <property type="entry name" value="PDZ_6"/>
    <property type="match status" value="1"/>
</dbReference>
<dbReference type="InterPro" id="IPR001478">
    <property type="entry name" value="PDZ"/>
</dbReference>
<dbReference type="GO" id="GO:0030288">
    <property type="term" value="C:outer membrane-bounded periplasmic space"/>
    <property type="evidence" value="ECO:0007669"/>
    <property type="project" value="TreeGrafter"/>
</dbReference>
<dbReference type="InterPro" id="IPR004447">
    <property type="entry name" value="Peptidase_S41A"/>
</dbReference>
<dbReference type="AlphaFoldDB" id="X1FS68"/>
<keyword evidence="2" id="KW-0645">Protease</keyword>
<proteinExistence type="inferred from homology"/>
<dbReference type="EMBL" id="BARU01010340">
    <property type="protein sequence ID" value="GAH32209.1"/>
    <property type="molecule type" value="Genomic_DNA"/>
</dbReference>
<dbReference type="GO" id="GO:0004175">
    <property type="term" value="F:endopeptidase activity"/>
    <property type="evidence" value="ECO:0007669"/>
    <property type="project" value="TreeGrafter"/>
</dbReference>
<dbReference type="InterPro" id="IPR041489">
    <property type="entry name" value="PDZ_6"/>
</dbReference>